<accession>A0A1J8Q8S0</accession>
<feature type="compositionally biased region" description="Basic and acidic residues" evidence="1">
    <location>
        <begin position="158"/>
        <end position="167"/>
    </location>
</feature>
<dbReference type="AlphaFoldDB" id="A0A1J8Q8S0"/>
<evidence type="ECO:0000313" key="2">
    <source>
        <dbReference type="EMBL" id="OJA08116.1"/>
    </source>
</evidence>
<protein>
    <submittedName>
        <fullName evidence="2">Uncharacterized protein</fullName>
    </submittedName>
</protein>
<reference evidence="2 3" key="1">
    <citation type="submission" date="2016-03" db="EMBL/GenBank/DDBJ databases">
        <title>Comparative genomics of the ectomycorrhizal sister species Rhizopogon vinicolor and Rhizopogon vesiculosus (Basidiomycota: Boletales) reveals a divergence of the mating type B locus.</title>
        <authorList>
            <person name="Mujic A.B."/>
            <person name="Kuo A."/>
            <person name="Tritt A."/>
            <person name="Lipzen A."/>
            <person name="Chen C."/>
            <person name="Johnson J."/>
            <person name="Sharma A."/>
            <person name="Barry K."/>
            <person name="Grigoriev I.V."/>
            <person name="Spatafora J.W."/>
        </authorList>
    </citation>
    <scope>NUCLEOTIDE SEQUENCE [LARGE SCALE GENOMIC DNA]</scope>
    <source>
        <strain evidence="2 3">AM-OR11-056</strain>
    </source>
</reference>
<dbReference type="EMBL" id="LVVM01006430">
    <property type="protein sequence ID" value="OJA08116.1"/>
    <property type="molecule type" value="Genomic_DNA"/>
</dbReference>
<dbReference type="OrthoDB" id="2687493at2759"/>
<organism evidence="2 3">
    <name type="scientific">Rhizopogon vesiculosus</name>
    <dbReference type="NCBI Taxonomy" id="180088"/>
    <lineage>
        <taxon>Eukaryota</taxon>
        <taxon>Fungi</taxon>
        <taxon>Dikarya</taxon>
        <taxon>Basidiomycota</taxon>
        <taxon>Agaricomycotina</taxon>
        <taxon>Agaricomycetes</taxon>
        <taxon>Agaricomycetidae</taxon>
        <taxon>Boletales</taxon>
        <taxon>Suillineae</taxon>
        <taxon>Rhizopogonaceae</taxon>
        <taxon>Rhizopogon</taxon>
    </lineage>
</organism>
<comment type="caution">
    <text evidence="2">The sequence shown here is derived from an EMBL/GenBank/DDBJ whole genome shotgun (WGS) entry which is preliminary data.</text>
</comment>
<proteinExistence type="predicted"/>
<dbReference type="Proteomes" id="UP000183567">
    <property type="component" value="Unassembled WGS sequence"/>
</dbReference>
<sequence>MSGSSLFSVSHLPEQENIKVMLAQETKGRFVGPMPVQCFMDEFLPKSPSLKVCPRVNKEPFRKIPEGPTEKSFYMLLADAIRPFAPGLEVVDTSQHPSGGIEYVGFKLRPDVALYSEGCGRTRITDFELMDMFLEVKSSDKFEAFEDPPQETLSELSDNDREKFLDE</sequence>
<evidence type="ECO:0000256" key="1">
    <source>
        <dbReference type="SAM" id="MobiDB-lite"/>
    </source>
</evidence>
<feature type="region of interest" description="Disordered" evidence="1">
    <location>
        <begin position="144"/>
        <end position="167"/>
    </location>
</feature>
<keyword evidence="3" id="KW-1185">Reference proteome</keyword>
<gene>
    <name evidence="2" type="ORF">AZE42_11114</name>
</gene>
<name>A0A1J8Q8S0_9AGAM</name>
<evidence type="ECO:0000313" key="3">
    <source>
        <dbReference type="Proteomes" id="UP000183567"/>
    </source>
</evidence>